<dbReference type="EMBL" id="OC871277">
    <property type="protein sequence ID" value="CAD7635369.1"/>
    <property type="molecule type" value="Genomic_DNA"/>
</dbReference>
<dbReference type="OrthoDB" id="6532759at2759"/>
<dbReference type="InterPro" id="IPR001810">
    <property type="entry name" value="F-box_dom"/>
</dbReference>
<dbReference type="EMBL" id="CAJPIZ010016702">
    <property type="protein sequence ID" value="CAG2115799.1"/>
    <property type="molecule type" value="Genomic_DNA"/>
</dbReference>
<evidence type="ECO:0000259" key="2">
    <source>
        <dbReference type="SMART" id="SM00256"/>
    </source>
</evidence>
<evidence type="ECO:0000256" key="1">
    <source>
        <dbReference type="SAM" id="MobiDB-lite"/>
    </source>
</evidence>
<dbReference type="SUPFAM" id="SSF81383">
    <property type="entry name" value="F-box domain"/>
    <property type="match status" value="1"/>
</dbReference>
<dbReference type="InterPro" id="IPR036047">
    <property type="entry name" value="F-box-like_dom_sf"/>
</dbReference>
<feature type="region of interest" description="Disordered" evidence="1">
    <location>
        <begin position="1"/>
        <end position="26"/>
    </location>
</feature>
<sequence length="541" mass="62533">MAQQMKRKKTSLETTDDGNEDEDTQQPMIYAKNSLDRFGDDLYEVLLYYLSLEDRFRCECVSKQFQRTVFVSVVDITLSDELIQRLLNAKRSDVQMLATIAIKCVNIECIDCRGISAVFEEHIPEVLNTFRDNCRHLREIYCDLTPNTAQTMHTIAPLVTRIGGINCYKDSEAITHCHRLSQLRVQSFQDITDYTNDTLFSNNLHKFVLRSHSAIFNERWSAFVAQNQSLQSLVLKLCFFDNSVSLTEMCGQLSRLTQLRELTLGLVSGLWNAPNSLVVNQCLRTIGVNCKQLQRLSLDLYSHSVENGVDPSLPISLDSLRFYSRLRRLDLRLLADIDEKVWDPLRHCKRLTHLELHSLKMTSNVLKDMHIKCPRIQYLFIHGFNNTIDTECLSHISRLPALQMLVIQCYVSDGLSDNDFEDLLSRSPKLKDIKIRAKNGSKFYCHMTQQMKHLKTSLKTSDEEDEDIQQPQIYAKNSMDRFGDDLYALLLSYLPFKDRFRCESVSKQFQRTVFGSVFHVTLHKAFITFDVQLLATIAKKC</sequence>
<evidence type="ECO:0000313" key="4">
    <source>
        <dbReference type="Proteomes" id="UP000759131"/>
    </source>
</evidence>
<feature type="domain" description="F-box" evidence="2">
    <location>
        <begin position="38"/>
        <end position="78"/>
    </location>
</feature>
<dbReference type="AlphaFoldDB" id="A0A7R9Q7Q2"/>
<dbReference type="SUPFAM" id="SSF52047">
    <property type="entry name" value="RNI-like"/>
    <property type="match status" value="1"/>
</dbReference>
<keyword evidence="4" id="KW-1185">Reference proteome</keyword>
<name>A0A7R9Q7Q2_9ACAR</name>
<protein>
    <recommendedName>
        <fullName evidence="2">F-box domain-containing protein</fullName>
    </recommendedName>
</protein>
<feature type="compositionally biased region" description="Acidic residues" evidence="1">
    <location>
        <begin position="14"/>
        <end position="24"/>
    </location>
</feature>
<gene>
    <name evidence="3" type="ORF">OSB1V03_LOCUS15760</name>
</gene>
<feature type="domain" description="F-box" evidence="2">
    <location>
        <begin position="482"/>
        <end position="522"/>
    </location>
</feature>
<accession>A0A7R9Q7Q2</accession>
<proteinExistence type="predicted"/>
<dbReference type="Proteomes" id="UP000759131">
    <property type="component" value="Unassembled WGS sequence"/>
</dbReference>
<reference evidence="3" key="1">
    <citation type="submission" date="2020-11" db="EMBL/GenBank/DDBJ databases">
        <authorList>
            <person name="Tran Van P."/>
        </authorList>
    </citation>
    <scope>NUCLEOTIDE SEQUENCE</scope>
</reference>
<evidence type="ECO:0000313" key="3">
    <source>
        <dbReference type="EMBL" id="CAD7635369.1"/>
    </source>
</evidence>
<dbReference type="Pfam" id="PF00646">
    <property type="entry name" value="F-box"/>
    <property type="match status" value="1"/>
</dbReference>
<organism evidence="3">
    <name type="scientific">Medioppia subpectinata</name>
    <dbReference type="NCBI Taxonomy" id="1979941"/>
    <lineage>
        <taxon>Eukaryota</taxon>
        <taxon>Metazoa</taxon>
        <taxon>Ecdysozoa</taxon>
        <taxon>Arthropoda</taxon>
        <taxon>Chelicerata</taxon>
        <taxon>Arachnida</taxon>
        <taxon>Acari</taxon>
        <taxon>Acariformes</taxon>
        <taxon>Sarcoptiformes</taxon>
        <taxon>Oribatida</taxon>
        <taxon>Brachypylina</taxon>
        <taxon>Oppioidea</taxon>
        <taxon>Oppiidae</taxon>
        <taxon>Medioppia</taxon>
    </lineage>
</organism>
<dbReference type="SMART" id="SM00256">
    <property type="entry name" value="FBOX"/>
    <property type="match status" value="2"/>
</dbReference>
<feature type="non-terminal residue" evidence="3">
    <location>
        <position position="541"/>
    </location>
</feature>
<dbReference type="InterPro" id="IPR032675">
    <property type="entry name" value="LRR_dom_sf"/>
</dbReference>
<dbReference type="Gene3D" id="3.80.10.10">
    <property type="entry name" value="Ribonuclease Inhibitor"/>
    <property type="match status" value="1"/>
</dbReference>